<dbReference type="SUPFAM" id="SSF56112">
    <property type="entry name" value="Protein kinase-like (PK-like)"/>
    <property type="match status" value="1"/>
</dbReference>
<feature type="region of interest" description="Disordered" evidence="6">
    <location>
        <begin position="464"/>
        <end position="505"/>
    </location>
</feature>
<dbReference type="InterPro" id="IPR000719">
    <property type="entry name" value="Prot_kinase_dom"/>
</dbReference>
<keyword evidence="1" id="KW-0723">Serine/threonine-protein kinase</keyword>
<dbReference type="InterPro" id="IPR011009">
    <property type="entry name" value="Kinase-like_dom_sf"/>
</dbReference>
<feature type="region of interest" description="Disordered" evidence="6">
    <location>
        <begin position="172"/>
        <end position="324"/>
    </location>
</feature>
<evidence type="ECO:0000256" key="4">
    <source>
        <dbReference type="ARBA" id="ARBA00022777"/>
    </source>
</evidence>
<feature type="compositionally biased region" description="Polar residues" evidence="6">
    <location>
        <begin position="750"/>
        <end position="787"/>
    </location>
</feature>
<dbReference type="Gene3D" id="1.10.510.10">
    <property type="entry name" value="Transferase(Phosphotransferase) domain 1"/>
    <property type="match status" value="1"/>
</dbReference>
<keyword evidence="7" id="KW-1133">Transmembrane helix</keyword>
<feature type="compositionally biased region" description="Low complexity" evidence="6">
    <location>
        <begin position="175"/>
        <end position="188"/>
    </location>
</feature>
<dbReference type="GO" id="GO:0004674">
    <property type="term" value="F:protein serine/threonine kinase activity"/>
    <property type="evidence" value="ECO:0007669"/>
    <property type="project" value="UniProtKB-KW"/>
</dbReference>
<evidence type="ECO:0000256" key="5">
    <source>
        <dbReference type="ARBA" id="ARBA00022840"/>
    </source>
</evidence>
<feature type="transmembrane region" description="Helical" evidence="7">
    <location>
        <begin position="36"/>
        <end position="52"/>
    </location>
</feature>
<dbReference type="PROSITE" id="PS00108">
    <property type="entry name" value="PROTEIN_KINASE_ST"/>
    <property type="match status" value="1"/>
</dbReference>
<feature type="compositionally biased region" description="Basic and acidic residues" evidence="6">
    <location>
        <begin position="481"/>
        <end position="492"/>
    </location>
</feature>
<evidence type="ECO:0000256" key="7">
    <source>
        <dbReference type="SAM" id="Phobius"/>
    </source>
</evidence>
<gene>
    <name evidence="9" type="ORF">BN1205_046570</name>
</gene>
<feature type="compositionally biased region" description="Basic and acidic residues" evidence="6">
    <location>
        <begin position="799"/>
        <end position="811"/>
    </location>
</feature>
<evidence type="ECO:0000256" key="1">
    <source>
        <dbReference type="ARBA" id="ARBA00022527"/>
    </source>
</evidence>
<evidence type="ECO:0000259" key="8">
    <source>
        <dbReference type="PROSITE" id="PS50011"/>
    </source>
</evidence>
<feature type="compositionally biased region" description="Pro residues" evidence="6">
    <location>
        <begin position="301"/>
        <end position="316"/>
    </location>
</feature>
<dbReference type="PANTHER" id="PTHR24349">
    <property type="entry name" value="SERINE/THREONINE-PROTEIN KINASE"/>
    <property type="match status" value="1"/>
</dbReference>
<keyword evidence="5" id="KW-0067">ATP-binding</keyword>
<feature type="compositionally biased region" description="Basic and acidic residues" evidence="6">
    <location>
        <begin position="196"/>
        <end position="225"/>
    </location>
</feature>
<keyword evidence="3" id="KW-0547">Nucleotide-binding</keyword>
<feature type="compositionally biased region" description="Low complexity" evidence="6">
    <location>
        <begin position="738"/>
        <end position="749"/>
    </location>
</feature>
<dbReference type="GO" id="GO:0005524">
    <property type="term" value="F:ATP binding"/>
    <property type="evidence" value="ECO:0007669"/>
    <property type="project" value="UniProtKB-KW"/>
</dbReference>
<dbReference type="SMART" id="SM00220">
    <property type="entry name" value="S_TKc"/>
    <property type="match status" value="1"/>
</dbReference>
<dbReference type="PROSITE" id="PS50011">
    <property type="entry name" value="PROTEIN_KINASE_DOM"/>
    <property type="match status" value="1"/>
</dbReference>
<feature type="compositionally biased region" description="Basic and acidic residues" evidence="6">
    <location>
        <begin position="240"/>
        <end position="251"/>
    </location>
</feature>
<feature type="compositionally biased region" description="Polar residues" evidence="6">
    <location>
        <begin position="265"/>
        <end position="280"/>
    </location>
</feature>
<reference evidence="9" key="1">
    <citation type="journal article" date="2015" name="PLoS ONE">
        <title>Comprehensive Evaluation of Toxoplasma gondii VEG and Neospora caninum LIV Genomes with Tachyzoite Stage Transcriptome and Proteome Defines Novel Transcript Features.</title>
        <authorList>
            <person name="Ramaprasad A."/>
            <person name="Mourier T."/>
            <person name="Naeem R."/>
            <person name="Malas T.B."/>
            <person name="Moussa E."/>
            <person name="Panigrahi A."/>
            <person name="Vermont S.J."/>
            <person name="Otto T.D."/>
            <person name="Wastling J."/>
            <person name="Pain A."/>
        </authorList>
    </citation>
    <scope>NUCLEOTIDE SEQUENCE</scope>
    <source>
        <strain evidence="9">VEG</strain>
    </source>
</reference>
<dbReference type="Pfam" id="PF00069">
    <property type="entry name" value="Pkinase"/>
    <property type="match status" value="1"/>
</dbReference>
<keyword evidence="4 9" id="KW-0418">Kinase</keyword>
<protein>
    <submittedName>
        <fullName evidence="9">Rhoptry kinase family protein ROP25</fullName>
    </submittedName>
</protein>
<keyword evidence="7" id="KW-0812">Transmembrane</keyword>
<accession>A0A0F7V146</accession>
<evidence type="ECO:0000313" key="9">
    <source>
        <dbReference type="EMBL" id="CEL73865.1"/>
    </source>
</evidence>
<organism evidence="9">
    <name type="scientific">Toxoplasma gondii (strain ATCC 50861 / VEG)</name>
    <dbReference type="NCBI Taxonomy" id="432359"/>
    <lineage>
        <taxon>Eukaryota</taxon>
        <taxon>Sar</taxon>
        <taxon>Alveolata</taxon>
        <taxon>Apicomplexa</taxon>
        <taxon>Conoidasida</taxon>
        <taxon>Coccidia</taxon>
        <taxon>Eucoccidiorida</taxon>
        <taxon>Eimeriorina</taxon>
        <taxon>Sarcocystidae</taxon>
        <taxon>Toxoplasma</taxon>
    </lineage>
</organism>
<dbReference type="AlphaFoldDB" id="A0A0F7V146"/>
<sequence>MAGYQPSAAWPVASFPSASLPLTSFSSFVARVARQFLLFCLISIFASAWSVLATDATGEEGEAVDDGSADASNDAEVWLRRQDYSSSGLHIPQAIAEHDREGESPLFDSERITRTQSQQRWVSELGRQPSQVSESLPYGGMKAGSFGGYETFRPDKLEAVWDRGTAATELHRSGGARASVNPAAPAAGSAGGSTDVYRDEKSEGKRTERDGRNREESARVSREGEIQFSTGWEAEADPEPAWRVETRRSEQGKNASQWTEEKSQHSSSNGTQKATASSRWGASPHSDASLRPPQESSWPSLLPPAGRPQPPAPSPTHLPSLLPGTPWPSTPFALDPRARLLNYRNEGHALRDVYDEEEGELSDTESLHRAHRLSLEGPRYGFRAGSYAPRRRENDAGDLYGEVSATIELPETNPSAVYPNQHGEGLPDFASAPRTNVHLPPQLGRSGVDPDQVRAAQLRLANLAGHTGHTPGDGSSSYGASRDEVPARRDQVQGRGGPSLLPGALRAGFDPSAGLVSLQYPGVSAFRRPGVLGAASSQGPAKSLLVEGAPQQRQFGASGFAQTPSLLSSSPFLDAFMHNRGGLNLGAQPFATQQVLSGPAGMWGSAGSSEGEADKWWREQDGWVWPELPSLSATDLEAGVKDISGHAQMVRVEAHLVRSQVNAGNALGLYIHQGKRYELLDVEGRLAPMTAIRGKVLGFGAYGVVVELVDVSASGAHRRSSPSSSDATAGEFGGIAVNSGSPSASNSGNKVSTSGNKVSTSGNKVSTSGNKVSTSGNKVSSSGTTAANVEAEAGQLSSAEREGEPAAKVDGDAASEAGGPPRERTERSSRIPGKRASGAVEKSGGSGIEPRGDSGRVSRSVTYAAKIMYWAKAKTSAKPEEVRQTLEGFVHEELEAFKLLRETGISDSDLFQKHGLVVPQSVRRVAKLPTLLRASPALFPDTPLFFHNQLIMFPALKCSLDMLAQDRFTREGLRVLVRSLVRLVAGLHALGFSHNDVKPQNFLVGGDGGLFLGDFAYLAPIDEVQDCNKGFTVDYSSPELMACALKNGRMSMGPERDSWAVGVSAYRLACRNRFPFLLDRKFNAKSDPRLIATHIANLKETDLETSRCGTEDRVVMSIVLRLLHPDLSKRATVDQLVHEPFFQD</sequence>
<evidence type="ECO:0000256" key="3">
    <source>
        <dbReference type="ARBA" id="ARBA00022741"/>
    </source>
</evidence>
<dbReference type="EMBL" id="LN714496">
    <property type="protein sequence ID" value="CEL73865.1"/>
    <property type="molecule type" value="Genomic_DNA"/>
</dbReference>
<keyword evidence="7" id="KW-0472">Membrane</keyword>
<evidence type="ECO:0000256" key="6">
    <source>
        <dbReference type="SAM" id="MobiDB-lite"/>
    </source>
</evidence>
<proteinExistence type="predicted"/>
<dbReference type="InterPro" id="IPR050205">
    <property type="entry name" value="CDPK_Ser/Thr_kinases"/>
</dbReference>
<dbReference type="InterPro" id="IPR008271">
    <property type="entry name" value="Ser/Thr_kinase_AS"/>
</dbReference>
<feature type="region of interest" description="Disordered" evidence="6">
    <location>
        <begin position="713"/>
        <end position="856"/>
    </location>
</feature>
<name>A0A0F7V146_TOXGV</name>
<evidence type="ECO:0000256" key="2">
    <source>
        <dbReference type="ARBA" id="ARBA00022679"/>
    </source>
</evidence>
<feature type="domain" description="Protein kinase" evidence="8">
    <location>
        <begin position="826"/>
        <end position="1142"/>
    </location>
</feature>
<keyword evidence="2" id="KW-0808">Transferase</keyword>
<feature type="region of interest" description="Disordered" evidence="6">
    <location>
        <begin position="119"/>
        <end position="139"/>
    </location>
</feature>